<dbReference type="AlphaFoldDB" id="A0A0A9TQY1"/>
<organism evidence="1">
    <name type="scientific">Arundo donax</name>
    <name type="common">Giant reed</name>
    <name type="synonym">Donax arundinaceus</name>
    <dbReference type="NCBI Taxonomy" id="35708"/>
    <lineage>
        <taxon>Eukaryota</taxon>
        <taxon>Viridiplantae</taxon>
        <taxon>Streptophyta</taxon>
        <taxon>Embryophyta</taxon>
        <taxon>Tracheophyta</taxon>
        <taxon>Spermatophyta</taxon>
        <taxon>Magnoliopsida</taxon>
        <taxon>Liliopsida</taxon>
        <taxon>Poales</taxon>
        <taxon>Poaceae</taxon>
        <taxon>PACMAD clade</taxon>
        <taxon>Arundinoideae</taxon>
        <taxon>Arundineae</taxon>
        <taxon>Arundo</taxon>
    </lineage>
</organism>
<reference evidence="1" key="1">
    <citation type="submission" date="2014-09" db="EMBL/GenBank/DDBJ databases">
        <authorList>
            <person name="Magalhaes I.L.F."/>
            <person name="Oliveira U."/>
            <person name="Santos F.R."/>
            <person name="Vidigal T.H.D.A."/>
            <person name="Brescovit A.D."/>
            <person name="Santos A.J."/>
        </authorList>
    </citation>
    <scope>NUCLEOTIDE SEQUENCE</scope>
    <source>
        <tissue evidence="1">Shoot tissue taken approximately 20 cm above the soil surface</tissue>
    </source>
</reference>
<name>A0A0A9TQY1_ARUDO</name>
<protein>
    <submittedName>
        <fullName evidence="1">Uncharacterized protein</fullName>
    </submittedName>
</protein>
<sequence>MSSELFLSHSFFFKSRKLFFDRLDELESCWNLVLELHVLAVAPLSVAIICTQFQSMLCLYLFSEDRCNNQNLVSVFFKLNIVQPYTVLFMWLSHLFLTILPLIHRPDNICCICLQ</sequence>
<reference evidence="1" key="2">
    <citation type="journal article" date="2015" name="Data Brief">
        <title>Shoot transcriptome of the giant reed, Arundo donax.</title>
        <authorList>
            <person name="Barrero R.A."/>
            <person name="Guerrero F.D."/>
            <person name="Moolhuijzen P."/>
            <person name="Goolsby J.A."/>
            <person name="Tidwell J."/>
            <person name="Bellgard S.E."/>
            <person name="Bellgard M.I."/>
        </authorList>
    </citation>
    <scope>NUCLEOTIDE SEQUENCE</scope>
    <source>
        <tissue evidence="1">Shoot tissue taken approximately 20 cm above the soil surface</tissue>
    </source>
</reference>
<evidence type="ECO:0000313" key="1">
    <source>
        <dbReference type="EMBL" id="JAD79831.1"/>
    </source>
</evidence>
<dbReference type="EMBL" id="GBRH01218064">
    <property type="protein sequence ID" value="JAD79831.1"/>
    <property type="molecule type" value="Transcribed_RNA"/>
</dbReference>
<accession>A0A0A9TQY1</accession>
<proteinExistence type="predicted"/>